<dbReference type="InterPro" id="IPR031675">
    <property type="entry name" value="STPPase_N"/>
</dbReference>
<evidence type="ECO:0000256" key="4">
    <source>
        <dbReference type="ARBA" id="ARBA00022801"/>
    </source>
</evidence>
<evidence type="ECO:0000256" key="3">
    <source>
        <dbReference type="ARBA" id="ARBA00022723"/>
    </source>
</evidence>
<dbReference type="Gramene" id="novel_model_5566_5bd9a17a.2.5bd9b13b">
    <property type="protein sequence ID" value="cds.novel_model_5566_5bd9a17a.2.5bd9b13b"/>
    <property type="gene ID" value="novel_gene_2871_5bd9a17a"/>
</dbReference>
<keyword evidence="8" id="KW-1185">Reference proteome</keyword>
<comment type="cofactor">
    <cofactor evidence="1">
        <name>Mn(2+)</name>
        <dbReference type="ChEBI" id="CHEBI:29035"/>
    </cofactor>
</comment>
<evidence type="ECO:0000256" key="2">
    <source>
        <dbReference type="ARBA" id="ARBA00013081"/>
    </source>
</evidence>
<dbReference type="Gene3D" id="3.60.21.10">
    <property type="match status" value="1"/>
</dbReference>
<dbReference type="EMBL" id="UZAU01000548">
    <property type="status" value="NOT_ANNOTATED_CDS"/>
    <property type="molecule type" value="Genomic_DNA"/>
</dbReference>
<evidence type="ECO:0000256" key="1">
    <source>
        <dbReference type="ARBA" id="ARBA00001936"/>
    </source>
</evidence>
<dbReference type="InterPro" id="IPR029052">
    <property type="entry name" value="Metallo-depent_PP-like"/>
</dbReference>
<dbReference type="Proteomes" id="UP000596661">
    <property type="component" value="Chromosome 5"/>
</dbReference>
<sequence>MDDSVLDDIIKRLLSAKNGRTTKQVQLTETEIRQLCSTSKEIFLSQPNLLELEAPIKICGIYQRLLLLYFEREGKTSFYV</sequence>
<proteinExistence type="predicted"/>
<evidence type="ECO:0000256" key="5">
    <source>
        <dbReference type="ARBA" id="ARBA00023211"/>
    </source>
</evidence>
<dbReference type="SUPFAM" id="SSF56300">
    <property type="entry name" value="Metallo-dependent phosphatases"/>
    <property type="match status" value="1"/>
</dbReference>
<name>A0A803R670_CANSA</name>
<dbReference type="AlphaFoldDB" id="A0A803R670"/>
<feature type="domain" description="Serine-threonine protein phosphatase N-terminal" evidence="6">
    <location>
        <begin position="6"/>
        <end position="53"/>
    </location>
</feature>
<keyword evidence="4" id="KW-0378">Hydrolase</keyword>
<reference evidence="7" key="2">
    <citation type="submission" date="2021-03" db="UniProtKB">
        <authorList>
            <consortium name="EnsemblPlants"/>
        </authorList>
    </citation>
    <scope>IDENTIFICATION</scope>
</reference>
<dbReference type="GO" id="GO:0046872">
    <property type="term" value="F:metal ion binding"/>
    <property type="evidence" value="ECO:0007669"/>
    <property type="project" value="UniProtKB-KW"/>
</dbReference>
<evidence type="ECO:0000313" key="8">
    <source>
        <dbReference type="Proteomes" id="UP000596661"/>
    </source>
</evidence>
<dbReference type="Pfam" id="PF16891">
    <property type="entry name" value="STPPase_N"/>
    <property type="match status" value="1"/>
</dbReference>
<keyword evidence="5" id="KW-0464">Manganese</keyword>
<dbReference type="GO" id="GO:0004722">
    <property type="term" value="F:protein serine/threonine phosphatase activity"/>
    <property type="evidence" value="ECO:0007669"/>
    <property type="project" value="UniProtKB-EC"/>
</dbReference>
<keyword evidence="3" id="KW-0479">Metal-binding</keyword>
<dbReference type="EC" id="3.1.3.16" evidence="2"/>
<reference evidence="7" key="1">
    <citation type="submission" date="2018-11" db="EMBL/GenBank/DDBJ databases">
        <authorList>
            <person name="Grassa J C."/>
        </authorList>
    </citation>
    <scope>NUCLEOTIDE SEQUENCE [LARGE SCALE GENOMIC DNA]</scope>
</reference>
<gene>
    <name evidence="7" type="primary">LOC115716031</name>
</gene>
<protein>
    <recommendedName>
        <fullName evidence="2">protein-serine/threonine phosphatase</fullName>
        <ecNumber evidence="2">3.1.3.16</ecNumber>
    </recommendedName>
</protein>
<dbReference type="EnsemblPlants" id="novel_model_5566_5bd9a17a.2.5bd9b13b">
    <property type="protein sequence ID" value="cds.novel_model_5566_5bd9a17a.2.5bd9b13b"/>
    <property type="gene ID" value="novel_gene_2871_5bd9a17a"/>
</dbReference>
<organism evidence="7 8">
    <name type="scientific">Cannabis sativa</name>
    <name type="common">Hemp</name>
    <name type="synonym">Marijuana</name>
    <dbReference type="NCBI Taxonomy" id="3483"/>
    <lineage>
        <taxon>Eukaryota</taxon>
        <taxon>Viridiplantae</taxon>
        <taxon>Streptophyta</taxon>
        <taxon>Embryophyta</taxon>
        <taxon>Tracheophyta</taxon>
        <taxon>Spermatophyta</taxon>
        <taxon>Magnoliopsida</taxon>
        <taxon>eudicotyledons</taxon>
        <taxon>Gunneridae</taxon>
        <taxon>Pentapetalae</taxon>
        <taxon>rosids</taxon>
        <taxon>fabids</taxon>
        <taxon>Rosales</taxon>
        <taxon>Cannabaceae</taxon>
        <taxon>Cannabis</taxon>
    </lineage>
</organism>
<accession>A0A803R670</accession>
<evidence type="ECO:0000259" key="6">
    <source>
        <dbReference type="Pfam" id="PF16891"/>
    </source>
</evidence>
<evidence type="ECO:0000313" key="7">
    <source>
        <dbReference type="EnsemblPlants" id="cds.novel_model_5566_5bd9a17a.2.5bd9b13b"/>
    </source>
</evidence>